<proteinExistence type="predicted"/>
<reference evidence="2" key="1">
    <citation type="submission" date="2014-04" db="EMBL/GenBank/DDBJ databases">
        <title>Evolutionary Origins and Diversification of the Mycorrhizal Mutualists.</title>
        <authorList>
            <consortium name="DOE Joint Genome Institute"/>
            <consortium name="Mycorrhizal Genomics Consortium"/>
            <person name="Kohler A."/>
            <person name="Kuo A."/>
            <person name="Nagy L.G."/>
            <person name="Floudas D."/>
            <person name="Copeland A."/>
            <person name="Barry K.W."/>
            <person name="Cichocki N."/>
            <person name="Veneault-Fourrey C."/>
            <person name="LaButti K."/>
            <person name="Lindquist E.A."/>
            <person name="Lipzen A."/>
            <person name="Lundell T."/>
            <person name="Morin E."/>
            <person name="Murat C."/>
            <person name="Riley R."/>
            <person name="Ohm R."/>
            <person name="Sun H."/>
            <person name="Tunlid A."/>
            <person name="Henrissat B."/>
            <person name="Grigoriev I.V."/>
            <person name="Hibbett D.S."/>
            <person name="Martin F."/>
        </authorList>
    </citation>
    <scope>NUCLEOTIDE SEQUENCE [LARGE SCALE GENOMIC DNA]</scope>
    <source>
        <strain evidence="2">FD-334 SS-4</strain>
    </source>
</reference>
<dbReference type="AlphaFoldDB" id="A0A0D2NA07"/>
<protein>
    <submittedName>
        <fullName evidence="1">Uncharacterized protein</fullName>
    </submittedName>
</protein>
<evidence type="ECO:0000313" key="1">
    <source>
        <dbReference type="EMBL" id="KJA13456.1"/>
    </source>
</evidence>
<gene>
    <name evidence="1" type="ORF">HYPSUDRAFT_209526</name>
</gene>
<accession>A0A0D2NA07</accession>
<dbReference type="Proteomes" id="UP000054270">
    <property type="component" value="Unassembled WGS sequence"/>
</dbReference>
<keyword evidence="2" id="KW-1185">Reference proteome</keyword>
<name>A0A0D2NA07_HYPSF</name>
<sequence>MSTGSATSALVLLDYVGHLLSRGAQRHASCPFLTTPVLEHVRTWAWACAFHVHTEELGLRLRIGGTSASPSTAIGAAGVNTTQQQHIRLAGHHIPRLLAYILPLAFSPCRKGVPAHLDSGQSATSVRPPPPAAAVARCM</sequence>
<dbReference type="EMBL" id="KN817740">
    <property type="protein sequence ID" value="KJA13456.1"/>
    <property type="molecule type" value="Genomic_DNA"/>
</dbReference>
<organism evidence="1 2">
    <name type="scientific">Hypholoma sublateritium (strain FD-334 SS-4)</name>
    <dbReference type="NCBI Taxonomy" id="945553"/>
    <lineage>
        <taxon>Eukaryota</taxon>
        <taxon>Fungi</taxon>
        <taxon>Dikarya</taxon>
        <taxon>Basidiomycota</taxon>
        <taxon>Agaricomycotina</taxon>
        <taxon>Agaricomycetes</taxon>
        <taxon>Agaricomycetidae</taxon>
        <taxon>Agaricales</taxon>
        <taxon>Agaricineae</taxon>
        <taxon>Strophariaceae</taxon>
        <taxon>Hypholoma</taxon>
    </lineage>
</organism>
<evidence type="ECO:0000313" key="2">
    <source>
        <dbReference type="Proteomes" id="UP000054270"/>
    </source>
</evidence>